<dbReference type="Proteomes" id="UP000095287">
    <property type="component" value="Unplaced"/>
</dbReference>
<dbReference type="WBParaSite" id="L893_g10045.t1">
    <property type="protein sequence ID" value="L893_g10045.t1"/>
    <property type="gene ID" value="L893_g10045"/>
</dbReference>
<evidence type="ECO:0000313" key="2">
    <source>
        <dbReference type="Proteomes" id="UP000095287"/>
    </source>
</evidence>
<dbReference type="AlphaFoldDB" id="A0A1I7XW00"/>
<feature type="chain" id="PRO_5009311446" evidence="1">
    <location>
        <begin position="20"/>
        <end position="177"/>
    </location>
</feature>
<keyword evidence="1" id="KW-0732">Signal</keyword>
<sequence>MKLLPALLSCAFLATATQAYREYRESQDGPLAPEMPMAIVYGDGWMAGPDDEYGLGWKRGHFAPWDWVKDKALGLTDWVKEKYNRAFASPEEVAPAEKQTFKSGHFKPIGQESIRTPYNYPVEDSDEEYYDLPDEELDPEFGQIHPDYNDEREFKRGHFFGGIFKKIMKKLLTADLD</sequence>
<evidence type="ECO:0000313" key="3">
    <source>
        <dbReference type="WBParaSite" id="L893_g10045.t1"/>
    </source>
</evidence>
<keyword evidence="2" id="KW-1185">Reference proteome</keyword>
<reference evidence="3" key="1">
    <citation type="submission" date="2016-11" db="UniProtKB">
        <authorList>
            <consortium name="WormBaseParasite"/>
        </authorList>
    </citation>
    <scope>IDENTIFICATION</scope>
</reference>
<protein>
    <submittedName>
        <fullName evidence="3">Secreted protein</fullName>
    </submittedName>
</protein>
<feature type="signal peptide" evidence="1">
    <location>
        <begin position="1"/>
        <end position="19"/>
    </location>
</feature>
<accession>A0A1I7XW00</accession>
<organism evidence="2 3">
    <name type="scientific">Steinernema glaseri</name>
    <dbReference type="NCBI Taxonomy" id="37863"/>
    <lineage>
        <taxon>Eukaryota</taxon>
        <taxon>Metazoa</taxon>
        <taxon>Ecdysozoa</taxon>
        <taxon>Nematoda</taxon>
        <taxon>Chromadorea</taxon>
        <taxon>Rhabditida</taxon>
        <taxon>Tylenchina</taxon>
        <taxon>Panagrolaimomorpha</taxon>
        <taxon>Strongyloidoidea</taxon>
        <taxon>Steinernematidae</taxon>
        <taxon>Steinernema</taxon>
    </lineage>
</organism>
<proteinExistence type="predicted"/>
<name>A0A1I7XW00_9BILA</name>
<evidence type="ECO:0000256" key="1">
    <source>
        <dbReference type="SAM" id="SignalP"/>
    </source>
</evidence>